<dbReference type="Proteomes" id="UP001183648">
    <property type="component" value="Unassembled WGS sequence"/>
</dbReference>
<dbReference type="Pfam" id="PF12893">
    <property type="entry name" value="Lumazine_bd_2"/>
    <property type="match status" value="1"/>
</dbReference>
<comment type="caution">
    <text evidence="1">The sequence shown here is derived from an EMBL/GenBank/DDBJ whole genome shotgun (WGS) entry which is preliminary data.</text>
</comment>
<accession>A0ABU2BV22</accession>
<dbReference type="RefSeq" id="WP_310301796.1">
    <property type="nucleotide sequence ID" value="NZ_BAAAPS010000008.1"/>
</dbReference>
<dbReference type="InterPro" id="IPR032710">
    <property type="entry name" value="NTF2-like_dom_sf"/>
</dbReference>
<organism evidence="1 2">
    <name type="scientific">Nocardioides marmoribigeumensis</name>
    <dbReference type="NCBI Taxonomy" id="433649"/>
    <lineage>
        <taxon>Bacteria</taxon>
        <taxon>Bacillati</taxon>
        <taxon>Actinomycetota</taxon>
        <taxon>Actinomycetes</taxon>
        <taxon>Propionibacteriales</taxon>
        <taxon>Nocardioidaceae</taxon>
        <taxon>Nocardioides</taxon>
    </lineage>
</organism>
<keyword evidence="2" id="KW-1185">Reference proteome</keyword>
<evidence type="ECO:0000313" key="2">
    <source>
        <dbReference type="Proteomes" id="UP001183648"/>
    </source>
</evidence>
<name>A0ABU2BV22_9ACTN</name>
<dbReference type="Gene3D" id="3.10.450.50">
    <property type="match status" value="1"/>
</dbReference>
<evidence type="ECO:0000313" key="1">
    <source>
        <dbReference type="EMBL" id="MDR7362483.1"/>
    </source>
</evidence>
<evidence type="ECO:0008006" key="3">
    <source>
        <dbReference type="Google" id="ProtNLM"/>
    </source>
</evidence>
<dbReference type="InterPro" id="IPR039437">
    <property type="entry name" value="FrzH/put_lumazine-bd"/>
</dbReference>
<reference evidence="1 2" key="1">
    <citation type="submission" date="2023-07" db="EMBL/GenBank/DDBJ databases">
        <title>Sequencing the genomes of 1000 actinobacteria strains.</title>
        <authorList>
            <person name="Klenk H.-P."/>
        </authorList>
    </citation>
    <scope>NUCLEOTIDE SEQUENCE [LARGE SCALE GENOMIC DNA]</scope>
    <source>
        <strain evidence="1 2">DSM 19426</strain>
    </source>
</reference>
<sequence length="133" mass="14752">MNDRTSDEQAVRATALDYFEGWYAADLARVDRALHPALVKRSAVQVGAQPPSLTTKERMLELVRAGGGVEDRTDDPIEVTVVDVHHDVAAAVVRSAQYREYLHLVRTGARWQVVNAFWQLTDPAGEPGQDDAR</sequence>
<gene>
    <name evidence="1" type="ORF">J2S63_002036</name>
</gene>
<dbReference type="SUPFAM" id="SSF54427">
    <property type="entry name" value="NTF2-like"/>
    <property type="match status" value="1"/>
</dbReference>
<protein>
    <recommendedName>
        <fullName evidence="3">Nuclear transport factor 2 family protein</fullName>
    </recommendedName>
</protein>
<dbReference type="EMBL" id="JAVDYG010000001">
    <property type="protein sequence ID" value="MDR7362483.1"/>
    <property type="molecule type" value="Genomic_DNA"/>
</dbReference>
<proteinExistence type="predicted"/>